<organism evidence="2 3">
    <name type="scientific">Armillaria ostoyae</name>
    <name type="common">Armillaria root rot fungus</name>
    <dbReference type="NCBI Taxonomy" id="47428"/>
    <lineage>
        <taxon>Eukaryota</taxon>
        <taxon>Fungi</taxon>
        <taxon>Dikarya</taxon>
        <taxon>Basidiomycota</taxon>
        <taxon>Agaricomycotina</taxon>
        <taxon>Agaricomycetes</taxon>
        <taxon>Agaricomycetidae</taxon>
        <taxon>Agaricales</taxon>
        <taxon>Marasmiineae</taxon>
        <taxon>Physalacriaceae</taxon>
        <taxon>Armillaria</taxon>
    </lineage>
</organism>
<dbReference type="AlphaFoldDB" id="A0A284QZ23"/>
<evidence type="ECO:0000313" key="3">
    <source>
        <dbReference type="Proteomes" id="UP000219338"/>
    </source>
</evidence>
<keyword evidence="3" id="KW-1185">Reference proteome</keyword>
<dbReference type="OMA" id="DGAFLDW"/>
<sequence length="346" mass="38145">MASLEALPVELLDSVCSLLSPCDLRSLVHVCSRVSPVAQRRLYRTIFTAPAAKNLSVVLTLARNPVLAQYVTSFSINLDSRPSLFLSFFRHLAVALGNMTNLVHLCVFVPPRLSWVLLPIKSYPSLSHFSSSFPFNSHVATFLKATPSLLKLEVDTLSPSFQHDYLEPLPPSSVPLLSHFTGSDHAARAIVPGRPVQSLHITTGHVDDSLVDAITQSTADLAVFEAATTSFPASVLHLLSQYLHQMMYLRISSTCTFSGLPDTVPFVSSSRAFFVLILLSKAFYQDVSNALSKFPALEGFELDGMLWGSVKTDHGRIWQSKPLDIDFGPEEGVEPLDSYSDFSYYY</sequence>
<feature type="domain" description="F-box" evidence="1">
    <location>
        <begin position="1"/>
        <end position="46"/>
    </location>
</feature>
<accession>A0A284QZ23</accession>
<name>A0A284QZ23_ARMOS</name>
<evidence type="ECO:0000259" key="1">
    <source>
        <dbReference type="PROSITE" id="PS50181"/>
    </source>
</evidence>
<evidence type="ECO:0000313" key="2">
    <source>
        <dbReference type="EMBL" id="SJL01731.1"/>
    </source>
</evidence>
<dbReference type="PROSITE" id="PS50181">
    <property type="entry name" value="FBOX"/>
    <property type="match status" value="1"/>
</dbReference>
<dbReference type="OrthoDB" id="613763at2759"/>
<protein>
    <recommendedName>
        <fullName evidence="1">F-box domain-containing protein</fullName>
    </recommendedName>
</protein>
<dbReference type="InterPro" id="IPR001810">
    <property type="entry name" value="F-box_dom"/>
</dbReference>
<reference evidence="3" key="1">
    <citation type="journal article" date="2017" name="Nat. Ecol. Evol.">
        <title>Genome expansion and lineage-specific genetic innovations in the forest pathogenic fungi Armillaria.</title>
        <authorList>
            <person name="Sipos G."/>
            <person name="Prasanna A.N."/>
            <person name="Walter M.C."/>
            <person name="O'Connor E."/>
            <person name="Balint B."/>
            <person name="Krizsan K."/>
            <person name="Kiss B."/>
            <person name="Hess J."/>
            <person name="Varga T."/>
            <person name="Slot J."/>
            <person name="Riley R."/>
            <person name="Boka B."/>
            <person name="Rigling D."/>
            <person name="Barry K."/>
            <person name="Lee J."/>
            <person name="Mihaltcheva S."/>
            <person name="LaButti K."/>
            <person name="Lipzen A."/>
            <person name="Waldron R."/>
            <person name="Moloney N.M."/>
            <person name="Sperisen C."/>
            <person name="Kredics L."/>
            <person name="Vagvoelgyi C."/>
            <person name="Patrignani A."/>
            <person name="Fitzpatrick D."/>
            <person name="Nagy I."/>
            <person name="Doyle S."/>
            <person name="Anderson J.B."/>
            <person name="Grigoriev I.V."/>
            <person name="Gueldener U."/>
            <person name="Muensterkoetter M."/>
            <person name="Nagy L.G."/>
        </authorList>
    </citation>
    <scope>NUCLEOTIDE SEQUENCE [LARGE SCALE GENOMIC DNA]</scope>
    <source>
        <strain evidence="3">C18/9</strain>
    </source>
</reference>
<gene>
    <name evidence="2" type="ORF">ARMOST_05054</name>
</gene>
<dbReference type="Proteomes" id="UP000219338">
    <property type="component" value="Unassembled WGS sequence"/>
</dbReference>
<dbReference type="STRING" id="47428.A0A284QZ23"/>
<proteinExistence type="predicted"/>
<dbReference type="EMBL" id="FUEG01000003">
    <property type="protein sequence ID" value="SJL01731.1"/>
    <property type="molecule type" value="Genomic_DNA"/>
</dbReference>